<dbReference type="OrthoDB" id="1697482at2"/>
<dbReference type="InterPro" id="IPR018989">
    <property type="entry name" value="DUF2001"/>
</dbReference>
<gene>
    <name evidence="1" type="ORF">FB4_0163</name>
</gene>
<dbReference type="SUPFAM" id="SSF69279">
    <property type="entry name" value="Phage tail proteins"/>
    <property type="match status" value="1"/>
</dbReference>
<comment type="caution">
    <text evidence="1">The sequence shown here is derived from an EMBL/GenBank/DDBJ whole genome shotgun (WGS) entry which is preliminary data.</text>
</comment>
<proteinExistence type="predicted"/>
<dbReference type="InterPro" id="IPR038628">
    <property type="entry name" value="XkdM-like_sf"/>
</dbReference>
<dbReference type="Pfam" id="PF09393">
    <property type="entry name" value="DUF2001"/>
    <property type="match status" value="1"/>
</dbReference>
<accession>I9B464</accession>
<reference evidence="1 2" key="1">
    <citation type="journal article" date="2012" name="J. Bacteriol.">
        <title>Draft Genome Sequences for Two Metal-Reducing Pelosinus fermentans Strains Isolated from a Cr(VI)-Contaminated Site and for Type Strain R7.</title>
        <authorList>
            <person name="Brown S.D."/>
            <person name="Podar M."/>
            <person name="Klingeman D.M."/>
            <person name="Johnson C.M."/>
            <person name="Yang Z.K."/>
            <person name="Utturkar S.M."/>
            <person name="Land M.L."/>
            <person name="Mosher J.J."/>
            <person name="Hurt R.A.Jr."/>
            <person name="Phelps T.J."/>
            <person name="Palumbo A.V."/>
            <person name="Arkin A.P."/>
            <person name="Hazen T.C."/>
            <person name="Elias D.A."/>
        </authorList>
    </citation>
    <scope>NUCLEOTIDE SEQUENCE [LARGE SCALE GENOMIC DNA]</scope>
    <source>
        <strain evidence="1 2">B4</strain>
    </source>
</reference>
<organism evidence="1 2">
    <name type="scientific">Pelosinus fermentans B4</name>
    <dbReference type="NCBI Taxonomy" id="1149862"/>
    <lineage>
        <taxon>Bacteria</taxon>
        <taxon>Bacillati</taxon>
        <taxon>Bacillota</taxon>
        <taxon>Negativicutes</taxon>
        <taxon>Selenomonadales</taxon>
        <taxon>Sporomusaceae</taxon>
        <taxon>Pelosinus</taxon>
    </lineage>
</organism>
<dbReference type="PATRIC" id="fig|1149862.3.peg.1063"/>
<dbReference type="Gene3D" id="2.30.110.40">
    <property type="entry name" value="Phage tail tube protein"/>
    <property type="match status" value="1"/>
</dbReference>
<dbReference type="EMBL" id="AKVJ01000011">
    <property type="protein sequence ID" value="EIW19912.1"/>
    <property type="molecule type" value="Genomic_DNA"/>
</dbReference>
<dbReference type="Proteomes" id="UP000004324">
    <property type="component" value="Unassembled WGS sequence"/>
</dbReference>
<evidence type="ECO:0000313" key="2">
    <source>
        <dbReference type="Proteomes" id="UP000004324"/>
    </source>
</evidence>
<evidence type="ECO:0000313" key="1">
    <source>
        <dbReference type="EMBL" id="EIW19912.1"/>
    </source>
</evidence>
<dbReference type="AlphaFoldDB" id="I9B464"/>
<protein>
    <submittedName>
        <fullName evidence="1">XkdM protein, phage-like element PBSX</fullName>
    </submittedName>
</protein>
<name>I9B464_9FIRM</name>
<dbReference type="RefSeq" id="WP_007932004.1">
    <property type="nucleotide sequence ID" value="NZ_AKVJ01000011.1"/>
</dbReference>
<sequence length="140" mass="15381">MAEYEVNDVINGLYGFVYDENGQELSTTQEFEAGIDFEKQEIKQAGKFLTSHKVTGGTGKGSINQLKVDSRLVSKIAADPTGKYTYIGKLADPTARGEEAIMFSGLSFDSAPLIGWKLGDLVEMDVDFTFDNFRYLTSIG</sequence>
<keyword evidence="2" id="KW-1185">Reference proteome</keyword>